<evidence type="ECO:0000259" key="1">
    <source>
        <dbReference type="PROSITE" id="PS50181"/>
    </source>
</evidence>
<accession>A0AAE0C0A1</accession>
<dbReference type="PROSITE" id="PS50181">
    <property type="entry name" value="FBOX"/>
    <property type="match status" value="1"/>
</dbReference>
<dbReference type="InterPro" id="IPR036047">
    <property type="entry name" value="F-box-like_dom_sf"/>
</dbReference>
<organism evidence="2 3">
    <name type="scientific">Cymbomonas tetramitiformis</name>
    <dbReference type="NCBI Taxonomy" id="36881"/>
    <lineage>
        <taxon>Eukaryota</taxon>
        <taxon>Viridiplantae</taxon>
        <taxon>Chlorophyta</taxon>
        <taxon>Pyramimonadophyceae</taxon>
        <taxon>Pyramimonadales</taxon>
        <taxon>Pyramimonadaceae</taxon>
        <taxon>Cymbomonas</taxon>
    </lineage>
</organism>
<dbReference type="Proteomes" id="UP001190700">
    <property type="component" value="Unassembled WGS sequence"/>
</dbReference>
<proteinExistence type="predicted"/>
<feature type="domain" description="F-box" evidence="1">
    <location>
        <begin position="14"/>
        <end position="61"/>
    </location>
</feature>
<evidence type="ECO:0000313" key="2">
    <source>
        <dbReference type="EMBL" id="KAK3246047.1"/>
    </source>
</evidence>
<comment type="caution">
    <text evidence="2">The sequence shown here is derived from an EMBL/GenBank/DDBJ whole genome shotgun (WGS) entry which is preliminary data.</text>
</comment>
<dbReference type="InterPro" id="IPR001810">
    <property type="entry name" value="F-box_dom"/>
</dbReference>
<reference evidence="2 3" key="1">
    <citation type="journal article" date="2015" name="Genome Biol. Evol.">
        <title>Comparative Genomics of a Bacterivorous Green Alga Reveals Evolutionary Causalities and Consequences of Phago-Mixotrophic Mode of Nutrition.</title>
        <authorList>
            <person name="Burns J.A."/>
            <person name="Paasch A."/>
            <person name="Narechania A."/>
            <person name="Kim E."/>
        </authorList>
    </citation>
    <scope>NUCLEOTIDE SEQUENCE [LARGE SCALE GENOMIC DNA]</scope>
    <source>
        <strain evidence="2 3">PLY_AMNH</strain>
    </source>
</reference>
<dbReference type="Pfam" id="PF12937">
    <property type="entry name" value="F-box-like"/>
    <property type="match status" value="1"/>
</dbReference>
<sequence length="72" mass="8198">MDPTPSRVEMPEAVTVALTLPQEVTDNIFKRLDMEDLLAASSTCRCWFGLATDFRKGWLEEVEETKGYFVPD</sequence>
<gene>
    <name evidence="2" type="ORF">CYMTET_44407</name>
</gene>
<dbReference type="AlphaFoldDB" id="A0AAE0C0A1"/>
<evidence type="ECO:0000313" key="3">
    <source>
        <dbReference type="Proteomes" id="UP001190700"/>
    </source>
</evidence>
<dbReference type="EMBL" id="LGRX02030144">
    <property type="protein sequence ID" value="KAK3246047.1"/>
    <property type="molecule type" value="Genomic_DNA"/>
</dbReference>
<dbReference type="Gene3D" id="1.20.1280.50">
    <property type="match status" value="1"/>
</dbReference>
<dbReference type="SUPFAM" id="SSF81383">
    <property type="entry name" value="F-box domain"/>
    <property type="match status" value="1"/>
</dbReference>
<protein>
    <recommendedName>
        <fullName evidence="1">F-box domain-containing protein</fullName>
    </recommendedName>
</protein>
<dbReference type="SMART" id="SM00256">
    <property type="entry name" value="FBOX"/>
    <property type="match status" value="1"/>
</dbReference>
<keyword evidence="3" id="KW-1185">Reference proteome</keyword>
<name>A0AAE0C0A1_9CHLO</name>